<organism evidence="1 2">
    <name type="scientific">Paenibacillus mucilaginosus K02</name>
    <dbReference type="NCBI Taxonomy" id="997761"/>
    <lineage>
        <taxon>Bacteria</taxon>
        <taxon>Bacillati</taxon>
        <taxon>Bacillota</taxon>
        <taxon>Bacilli</taxon>
        <taxon>Bacillales</taxon>
        <taxon>Paenibacillaceae</taxon>
        <taxon>Paenibacillus</taxon>
    </lineage>
</organism>
<proteinExistence type="predicted"/>
<evidence type="ECO:0000313" key="1">
    <source>
        <dbReference type="EMBL" id="AGN70557.1"/>
    </source>
</evidence>
<sequence>MPVWRNWQTRATQNRDMEEWEAWRDQWIEIVESRIRMDEIMSFF</sequence>
<gene>
    <name evidence="1" type="ORF">B2K_38380</name>
</gene>
<dbReference type="HOGENOM" id="CLU_3219524_0_0_9"/>
<dbReference type="AlphaFoldDB" id="R9UP21"/>
<accession>R9UP21</accession>
<dbReference type="EMBL" id="CP003422">
    <property type="protein sequence ID" value="AGN70557.1"/>
    <property type="molecule type" value="Genomic_DNA"/>
</dbReference>
<evidence type="ECO:0000313" key="2">
    <source>
        <dbReference type="Proteomes" id="UP000007392"/>
    </source>
</evidence>
<protein>
    <submittedName>
        <fullName evidence="1">Uncharacterized protein</fullName>
    </submittedName>
</protein>
<dbReference type="Proteomes" id="UP000007392">
    <property type="component" value="Chromosome"/>
</dbReference>
<name>R9UP21_9BACL</name>
<reference evidence="1 2" key="1">
    <citation type="submission" date="2013-06" db="EMBL/GenBank/DDBJ databases">
        <title>Complete genome sequence of Paenibacillus mucilaginosus K02.</title>
        <authorList>
            <person name="Xiao B."/>
            <person name="Sun L."/>
            <person name="Xiao L."/>
            <person name="Lian B."/>
        </authorList>
    </citation>
    <scope>NUCLEOTIDE SEQUENCE [LARGE SCALE GENOMIC DNA]</scope>
    <source>
        <strain evidence="1 2">K02</strain>
    </source>
</reference>
<dbReference type="KEGG" id="pmw:B2K_38380"/>